<sequence>MLHAVEVKAEVCWRFTRVNHSRIRLPSEIEAYLGILVFKASPPSSTSPVYIYLLCNSFSTSSTKLWSPEARAMRFTAKVMLPVYLRRNCPNAFDLGLFLHGAGPGTDIFLRITRPLEATSLSGPLVYPERLFPQQLYPQLPVQPYPEEYARHLRLGFSVHGLAFNPVGQRDLIPVE</sequence>
<dbReference type="HOGENOM" id="CLU_1525245_0_0_1"/>
<dbReference type="AlphaFoldDB" id="A0A067TS25"/>
<evidence type="ECO:0000313" key="1">
    <source>
        <dbReference type="EMBL" id="KDR86005.1"/>
    </source>
</evidence>
<dbReference type="Proteomes" id="UP000027222">
    <property type="component" value="Unassembled WGS sequence"/>
</dbReference>
<name>A0A067TS25_GALM3</name>
<dbReference type="EMBL" id="KL142367">
    <property type="protein sequence ID" value="KDR86005.1"/>
    <property type="molecule type" value="Genomic_DNA"/>
</dbReference>
<organism evidence="1 2">
    <name type="scientific">Galerina marginata (strain CBS 339.88)</name>
    <dbReference type="NCBI Taxonomy" id="685588"/>
    <lineage>
        <taxon>Eukaryota</taxon>
        <taxon>Fungi</taxon>
        <taxon>Dikarya</taxon>
        <taxon>Basidiomycota</taxon>
        <taxon>Agaricomycotina</taxon>
        <taxon>Agaricomycetes</taxon>
        <taxon>Agaricomycetidae</taxon>
        <taxon>Agaricales</taxon>
        <taxon>Agaricineae</taxon>
        <taxon>Strophariaceae</taxon>
        <taxon>Galerina</taxon>
    </lineage>
</organism>
<proteinExistence type="predicted"/>
<keyword evidence="2" id="KW-1185">Reference proteome</keyword>
<accession>A0A067TS25</accession>
<gene>
    <name evidence="1" type="ORF">GALMADRAFT_205242</name>
</gene>
<evidence type="ECO:0000313" key="2">
    <source>
        <dbReference type="Proteomes" id="UP000027222"/>
    </source>
</evidence>
<protein>
    <submittedName>
        <fullName evidence="1">Uncharacterized protein</fullName>
    </submittedName>
</protein>
<reference evidence="2" key="1">
    <citation type="journal article" date="2014" name="Proc. Natl. Acad. Sci. U.S.A.">
        <title>Extensive sampling of basidiomycete genomes demonstrates inadequacy of the white-rot/brown-rot paradigm for wood decay fungi.</title>
        <authorList>
            <person name="Riley R."/>
            <person name="Salamov A.A."/>
            <person name="Brown D.W."/>
            <person name="Nagy L.G."/>
            <person name="Floudas D."/>
            <person name="Held B.W."/>
            <person name="Levasseur A."/>
            <person name="Lombard V."/>
            <person name="Morin E."/>
            <person name="Otillar R."/>
            <person name="Lindquist E.A."/>
            <person name="Sun H."/>
            <person name="LaButti K.M."/>
            <person name="Schmutz J."/>
            <person name="Jabbour D."/>
            <person name="Luo H."/>
            <person name="Baker S.E."/>
            <person name="Pisabarro A.G."/>
            <person name="Walton J.D."/>
            <person name="Blanchette R.A."/>
            <person name="Henrissat B."/>
            <person name="Martin F."/>
            <person name="Cullen D."/>
            <person name="Hibbett D.S."/>
            <person name="Grigoriev I.V."/>
        </authorList>
    </citation>
    <scope>NUCLEOTIDE SEQUENCE [LARGE SCALE GENOMIC DNA]</scope>
    <source>
        <strain evidence="2">CBS 339.88</strain>
    </source>
</reference>